<dbReference type="PANTHER" id="PTHR30562">
    <property type="entry name" value="UVRC/OXIDOREDUCTASE"/>
    <property type="match status" value="1"/>
</dbReference>
<evidence type="ECO:0000256" key="6">
    <source>
        <dbReference type="ARBA" id="ARBA00023236"/>
    </source>
</evidence>
<dbReference type="FunFam" id="3.40.1440.10:FF:000001">
    <property type="entry name" value="UvrABC system protein C"/>
    <property type="match status" value="1"/>
</dbReference>
<dbReference type="Pfam" id="PF02151">
    <property type="entry name" value="UVR"/>
    <property type="match status" value="1"/>
</dbReference>
<accession>A0A1E5IMP9</accession>
<evidence type="ECO:0000256" key="2">
    <source>
        <dbReference type="ARBA" id="ARBA00022763"/>
    </source>
</evidence>
<dbReference type="Pfam" id="PF01541">
    <property type="entry name" value="GIY-YIG"/>
    <property type="match status" value="1"/>
</dbReference>
<evidence type="ECO:0000256" key="4">
    <source>
        <dbReference type="ARBA" id="ARBA00022881"/>
    </source>
</evidence>
<keyword evidence="2" id="KW-0227">DNA damage</keyword>
<dbReference type="PROSITE" id="PS50165">
    <property type="entry name" value="UVRC"/>
    <property type="match status" value="1"/>
</dbReference>
<dbReference type="InterPro" id="IPR050066">
    <property type="entry name" value="UvrABC_protein_C"/>
</dbReference>
<evidence type="ECO:0008006" key="11">
    <source>
        <dbReference type="Google" id="ProtNLM"/>
    </source>
</evidence>
<dbReference type="SMART" id="SM00465">
    <property type="entry name" value="GIYc"/>
    <property type="match status" value="1"/>
</dbReference>
<keyword evidence="10" id="KW-1185">Reference proteome</keyword>
<dbReference type="SUPFAM" id="SSF46600">
    <property type="entry name" value="C-terminal UvrC-binding domain of UvrB"/>
    <property type="match status" value="1"/>
</dbReference>
<evidence type="ECO:0000256" key="3">
    <source>
        <dbReference type="ARBA" id="ARBA00022769"/>
    </source>
</evidence>
<dbReference type="InterPro" id="IPR001162">
    <property type="entry name" value="UvrC_RNase_H_dom"/>
</dbReference>
<dbReference type="SUPFAM" id="SSF82771">
    <property type="entry name" value="GIY-YIG endonuclease"/>
    <property type="match status" value="1"/>
</dbReference>
<dbReference type="Pfam" id="PF08459">
    <property type="entry name" value="UvrC_RNaseH_dom"/>
    <property type="match status" value="1"/>
</dbReference>
<evidence type="ECO:0000259" key="7">
    <source>
        <dbReference type="PROSITE" id="PS50164"/>
    </source>
</evidence>
<evidence type="ECO:0000313" key="9">
    <source>
        <dbReference type="EMBL" id="OEG71218.1"/>
    </source>
</evidence>
<dbReference type="PANTHER" id="PTHR30562:SF1">
    <property type="entry name" value="UVRABC SYSTEM PROTEIN C"/>
    <property type="match status" value="1"/>
</dbReference>
<keyword evidence="5" id="KW-0234">DNA repair</keyword>
<dbReference type="Proteomes" id="UP000095237">
    <property type="component" value="Unassembled WGS sequence"/>
</dbReference>
<dbReference type="AlphaFoldDB" id="A0A1E5IMP9"/>
<protein>
    <recommendedName>
        <fullName evidence="11">Excinuclease ABC subunit C</fullName>
    </recommendedName>
</protein>
<evidence type="ECO:0000256" key="5">
    <source>
        <dbReference type="ARBA" id="ARBA00023204"/>
    </source>
</evidence>
<dbReference type="InterPro" id="IPR047296">
    <property type="entry name" value="GIY-YIG_UvrC_Cho"/>
</dbReference>
<feature type="domain" description="UvrC family homology region profile" evidence="8">
    <location>
        <begin position="327"/>
        <end position="433"/>
    </location>
</feature>
<organism evidence="9 10">
    <name type="scientific">Endomicrobium trichonymphae</name>
    <dbReference type="NCBI Taxonomy" id="1408204"/>
    <lineage>
        <taxon>Bacteria</taxon>
        <taxon>Pseudomonadati</taxon>
        <taxon>Elusimicrobiota</taxon>
        <taxon>Endomicrobiia</taxon>
        <taxon>Endomicrobiales</taxon>
        <taxon>Endomicrobiaceae</taxon>
        <taxon>Candidatus Endomicrobiellum</taxon>
    </lineage>
</organism>
<evidence type="ECO:0000256" key="1">
    <source>
        <dbReference type="ARBA" id="ARBA00022490"/>
    </source>
</evidence>
<sequence>MSAGFTTAASSYFNLFLLAANLQNLCSYFNNFEFSRVSYILKSEELNLFVQFLSRKKMNNNGANLYNADHKNKKFENIPKLPGVYIMRDGIGSIIYIGKAKSLKNRISSYFNADINSKAASIITAMRKIDYILCASEREALIIERQLINKVQPYFNSMWKDDKSYPYIKFSIYEDFPRLTLTRKKLKDGALYFGPYPQVFYIKKIVRWLVKLFKIRPCKMDLSEESLPEEKKVKSCLYYHTEMCLGPCLGKIMSKNYKEKIKDIELFLNGKFKKLEDGWKTQMFDLSENMRYEEAKEIRDRLYALQNMSERVMISEITQDEINKSVQRADSINELKTVLRLKRQPSVIEGFDNSNIQGTNAVASMVRFQNGIADKKNYRRFKIKTVAGADDFASMKEVVFRRYSSLIRKNEKLPELILIDGGKGQLEAAISALEELQSQIPIISLAKKNEEIFLPNKDKPMVLSKHSAALKLLQSVRDEAHRFAVSYHRKLRAKEFGV</sequence>
<dbReference type="PROSITE" id="PS50164">
    <property type="entry name" value="GIY_YIG"/>
    <property type="match status" value="1"/>
</dbReference>
<keyword evidence="6" id="KW-0742">SOS response</keyword>
<evidence type="ECO:0000259" key="8">
    <source>
        <dbReference type="PROSITE" id="PS50165"/>
    </source>
</evidence>
<proteinExistence type="predicted"/>
<keyword evidence="1" id="KW-0963">Cytoplasm</keyword>
<dbReference type="InterPro" id="IPR035901">
    <property type="entry name" value="GIY-YIG_endonuc_sf"/>
</dbReference>
<dbReference type="Gene3D" id="3.40.1440.10">
    <property type="entry name" value="GIY-YIG endonuclease"/>
    <property type="match status" value="1"/>
</dbReference>
<dbReference type="InterPro" id="IPR036876">
    <property type="entry name" value="UVR_dom_sf"/>
</dbReference>
<dbReference type="EMBL" id="LNVX01000227">
    <property type="protein sequence ID" value="OEG71218.1"/>
    <property type="molecule type" value="Genomic_DNA"/>
</dbReference>
<dbReference type="GO" id="GO:0009381">
    <property type="term" value="F:excinuclease ABC activity"/>
    <property type="evidence" value="ECO:0007669"/>
    <property type="project" value="InterPro"/>
</dbReference>
<dbReference type="Gene3D" id="3.30.420.340">
    <property type="entry name" value="UvrC, RNAse H endonuclease domain"/>
    <property type="match status" value="1"/>
</dbReference>
<dbReference type="InterPro" id="IPR038476">
    <property type="entry name" value="UvrC_RNase_H_dom_sf"/>
</dbReference>
<keyword evidence="3" id="KW-0228">DNA excision</keyword>
<dbReference type="FunFam" id="3.30.420.340:FF:000001">
    <property type="entry name" value="UvrABC system protein C"/>
    <property type="match status" value="1"/>
</dbReference>
<dbReference type="InterPro" id="IPR001943">
    <property type="entry name" value="UVR_dom"/>
</dbReference>
<dbReference type="GO" id="GO:0009432">
    <property type="term" value="P:SOS response"/>
    <property type="evidence" value="ECO:0007669"/>
    <property type="project" value="UniProtKB-KW"/>
</dbReference>
<comment type="caution">
    <text evidence="9">The sequence shown here is derived from an EMBL/GenBank/DDBJ whole genome shotgun (WGS) entry which is preliminary data.</text>
</comment>
<keyword evidence="4" id="KW-0267">Excision nuclease</keyword>
<dbReference type="GO" id="GO:0009380">
    <property type="term" value="C:excinuclease repair complex"/>
    <property type="evidence" value="ECO:0007669"/>
    <property type="project" value="TreeGrafter"/>
</dbReference>
<gene>
    <name evidence="9" type="ORF">ATZ36_15555</name>
</gene>
<dbReference type="CDD" id="cd10434">
    <property type="entry name" value="GIY-YIG_UvrC_Cho"/>
    <property type="match status" value="1"/>
</dbReference>
<evidence type="ECO:0000313" key="10">
    <source>
        <dbReference type="Proteomes" id="UP000095237"/>
    </source>
</evidence>
<name>A0A1E5IMP9_ENDTX</name>
<dbReference type="GO" id="GO:0006289">
    <property type="term" value="P:nucleotide-excision repair"/>
    <property type="evidence" value="ECO:0007669"/>
    <property type="project" value="InterPro"/>
</dbReference>
<reference evidence="9 10" key="1">
    <citation type="submission" date="2015-11" db="EMBL/GenBank/DDBJ databases">
        <title>Evidence for parallel genomic evolution in an endosymbiosis of termite gut flagellates.</title>
        <authorList>
            <person name="Zheng H."/>
        </authorList>
    </citation>
    <scope>NUCLEOTIDE SEQUENCE [LARGE SCALE GENOMIC DNA]</scope>
    <source>
        <strain evidence="9 10">CET450</strain>
    </source>
</reference>
<dbReference type="InterPro" id="IPR000305">
    <property type="entry name" value="GIY-YIG_endonuc"/>
</dbReference>
<feature type="domain" description="GIY-YIG" evidence="7">
    <location>
        <begin position="80"/>
        <end position="157"/>
    </location>
</feature>